<organism evidence="1 2">
    <name type="scientific">Brevundimonas vancanneytii</name>
    <dbReference type="NCBI Taxonomy" id="1325724"/>
    <lineage>
        <taxon>Bacteria</taxon>
        <taxon>Pseudomonadati</taxon>
        <taxon>Pseudomonadota</taxon>
        <taxon>Alphaproteobacteria</taxon>
        <taxon>Caulobacterales</taxon>
        <taxon>Caulobacteraceae</taxon>
        <taxon>Brevundimonas</taxon>
    </lineage>
</organism>
<evidence type="ECO:0000313" key="1">
    <source>
        <dbReference type="EMBL" id="VTO15380.1"/>
    </source>
</evidence>
<dbReference type="AlphaFoldDB" id="A0A4P1K4S9"/>
<dbReference type="Gene3D" id="3.60.15.10">
    <property type="entry name" value="Ribonuclease Z/Hydroxyacylglutathione hydrolase-like"/>
    <property type="match status" value="1"/>
</dbReference>
<reference evidence="1 2" key="1">
    <citation type="submission" date="2019-04" db="EMBL/GenBank/DDBJ databases">
        <authorList>
            <consortium name="Pathogen Informatics"/>
        </authorList>
    </citation>
    <scope>NUCLEOTIDE SEQUENCE [LARGE SCALE GENOMIC DNA]</scope>
    <source>
        <strain evidence="1 2">NCTC9239</strain>
    </source>
</reference>
<dbReference type="InterPro" id="IPR036866">
    <property type="entry name" value="RibonucZ/Hydroxyglut_hydro"/>
</dbReference>
<protein>
    <submittedName>
        <fullName evidence="1">F0F1-type ATP synthase, epsilon subunit (Mitochondrial delta subunit)</fullName>
    </submittedName>
</protein>
<accession>A0A4P1K4S9</accession>
<dbReference type="NCBIfam" id="TIGR04122">
    <property type="entry name" value="Xnuc_lig_assoc"/>
    <property type="match status" value="1"/>
</dbReference>
<dbReference type="KEGG" id="bvy:NCTC9239_01719"/>
<proteinExistence type="predicted"/>
<name>A0A4P1K4S9_9CAUL</name>
<keyword evidence="2" id="KW-1185">Reference proteome</keyword>
<dbReference type="SUPFAM" id="SSF56281">
    <property type="entry name" value="Metallo-hydrolase/oxidoreductase"/>
    <property type="match status" value="1"/>
</dbReference>
<dbReference type="RefSeq" id="WP_138141439.1">
    <property type="nucleotide sequence ID" value="NZ_LR588407.1"/>
</dbReference>
<dbReference type="EMBL" id="LR588407">
    <property type="protein sequence ID" value="VTO15380.1"/>
    <property type="molecule type" value="Genomic_DNA"/>
</dbReference>
<sequence>MIRPQDLLRPAPAGLYCPIGDFYVDPVRPVDRAVITHGHSDHARPGHGAVLATPETLAIMAERYGPDFAGRAQPAACGETTTINGVAVRFAPAGHVLGSAQAVIERDGLIMVVSGDYKRRRDPTCLPFEPVRCHVFISEATFGLPVFVHPSDEEEIARLVHSLTQFPERAHLVGAYALGKAQRVIRLLREAGWDRTIHVHGALERLNRLYQNEGIDLGSLAPATGLKAGALGGEVVIAPPSAIQDRWARRFADPVTAFASGWMGVRARARQRGVELPLVISDHADWPELIQTFEELAPEEIWITHGREEGLLRWAELKGVKARALRLVGYDEDDEETLGEPATA</sequence>
<dbReference type="PANTHER" id="PTHR11203">
    <property type="entry name" value="CLEAVAGE AND POLYADENYLATION SPECIFICITY FACTOR FAMILY MEMBER"/>
    <property type="match status" value="1"/>
</dbReference>
<dbReference type="Proteomes" id="UP000309952">
    <property type="component" value="Chromosome"/>
</dbReference>
<dbReference type="InterPro" id="IPR026360">
    <property type="entry name" value="Xnuc_lig_assoc"/>
</dbReference>
<gene>
    <name evidence="1" type="ORF">NCTC9239_01719</name>
</gene>
<dbReference type="GO" id="GO:0004521">
    <property type="term" value="F:RNA endonuclease activity"/>
    <property type="evidence" value="ECO:0007669"/>
    <property type="project" value="TreeGrafter"/>
</dbReference>
<dbReference type="InterPro" id="IPR050698">
    <property type="entry name" value="MBL"/>
</dbReference>
<dbReference type="PANTHER" id="PTHR11203:SF49">
    <property type="entry name" value="BLL1145 PROTEIN"/>
    <property type="match status" value="1"/>
</dbReference>
<evidence type="ECO:0000313" key="2">
    <source>
        <dbReference type="Proteomes" id="UP000309952"/>
    </source>
</evidence>